<feature type="compositionally biased region" description="Polar residues" evidence="1">
    <location>
        <begin position="249"/>
        <end position="258"/>
    </location>
</feature>
<feature type="compositionally biased region" description="Basic and acidic residues" evidence="1">
    <location>
        <begin position="218"/>
        <end position="235"/>
    </location>
</feature>
<dbReference type="HOGENOM" id="CLU_1036568_0_0_1"/>
<dbReference type="EnsemblMetazoa" id="SMAR004841-RA">
    <property type="protein sequence ID" value="SMAR004841-PA"/>
    <property type="gene ID" value="SMAR004841"/>
</dbReference>
<organism evidence="2 3">
    <name type="scientific">Strigamia maritima</name>
    <name type="common">European centipede</name>
    <name type="synonym">Geophilus maritimus</name>
    <dbReference type="NCBI Taxonomy" id="126957"/>
    <lineage>
        <taxon>Eukaryota</taxon>
        <taxon>Metazoa</taxon>
        <taxon>Ecdysozoa</taxon>
        <taxon>Arthropoda</taxon>
        <taxon>Myriapoda</taxon>
        <taxon>Chilopoda</taxon>
        <taxon>Pleurostigmophora</taxon>
        <taxon>Geophilomorpha</taxon>
        <taxon>Linotaeniidae</taxon>
        <taxon>Strigamia</taxon>
    </lineage>
</organism>
<protein>
    <recommendedName>
        <fullName evidence="4">Integrase catalytic domain-containing protein</fullName>
    </recommendedName>
</protein>
<feature type="region of interest" description="Disordered" evidence="1">
    <location>
        <begin position="207"/>
        <end position="269"/>
    </location>
</feature>
<evidence type="ECO:0000313" key="2">
    <source>
        <dbReference type="EnsemblMetazoa" id="SMAR004841-PA"/>
    </source>
</evidence>
<dbReference type="EMBL" id="AFFK01019521">
    <property type="status" value="NOT_ANNOTATED_CDS"/>
    <property type="molecule type" value="Genomic_DNA"/>
</dbReference>
<dbReference type="PhylomeDB" id="T1IUL5"/>
<reference evidence="3" key="1">
    <citation type="submission" date="2011-05" db="EMBL/GenBank/DDBJ databases">
        <authorList>
            <person name="Richards S.R."/>
            <person name="Qu J."/>
            <person name="Jiang H."/>
            <person name="Jhangiani S.N."/>
            <person name="Agravi P."/>
            <person name="Goodspeed R."/>
            <person name="Gross S."/>
            <person name="Mandapat C."/>
            <person name="Jackson L."/>
            <person name="Mathew T."/>
            <person name="Pu L."/>
            <person name="Thornton R."/>
            <person name="Saada N."/>
            <person name="Wilczek-Boney K.B."/>
            <person name="Lee S."/>
            <person name="Kovar C."/>
            <person name="Wu Y."/>
            <person name="Scherer S.E."/>
            <person name="Worley K.C."/>
            <person name="Muzny D.M."/>
            <person name="Gibbs R."/>
        </authorList>
    </citation>
    <scope>NUCLEOTIDE SEQUENCE</scope>
    <source>
        <strain evidence="3">Brora</strain>
    </source>
</reference>
<reference evidence="2" key="2">
    <citation type="submission" date="2015-02" db="UniProtKB">
        <authorList>
            <consortium name="EnsemblMetazoa"/>
        </authorList>
    </citation>
    <scope>IDENTIFICATION</scope>
</reference>
<evidence type="ECO:0008006" key="4">
    <source>
        <dbReference type="Google" id="ProtNLM"/>
    </source>
</evidence>
<dbReference type="STRING" id="126957.T1IUL5"/>
<feature type="compositionally biased region" description="Polar residues" evidence="1">
    <location>
        <begin position="207"/>
        <end position="216"/>
    </location>
</feature>
<accession>T1IUL5</accession>
<sequence length="269" mass="30396">LHPSCRLTPYPTSHTTIYNALCENAGIIPYRTSPCHPQTDYTERINRNIKKCFKFSLLNTNIGTEDVAYDALFDPERSHEALRMLMSRMANLLKTAISNKEKAQIKQKTNYDNHRSNVQFEINDLVLIKTHALSKAAIRYSQSLEDRYKGPYVIIKKISSNAYEIAKLTLHSKGPVNVSEMRLYIPSEKPASWPIANIDDDNEENLAASSQTNPVASSDEKLATSQRLDENKDTFLDQSSKKFGKPQKTVANNGSNKIITPLPKKRGRP</sequence>
<keyword evidence="3" id="KW-1185">Reference proteome</keyword>
<name>T1IUL5_STRMM</name>
<evidence type="ECO:0000256" key="1">
    <source>
        <dbReference type="SAM" id="MobiDB-lite"/>
    </source>
</evidence>
<dbReference type="AlphaFoldDB" id="T1IUL5"/>
<proteinExistence type="predicted"/>
<evidence type="ECO:0000313" key="3">
    <source>
        <dbReference type="Proteomes" id="UP000014500"/>
    </source>
</evidence>
<dbReference type="Proteomes" id="UP000014500">
    <property type="component" value="Unassembled WGS sequence"/>
</dbReference>